<evidence type="ECO:0000256" key="4">
    <source>
        <dbReference type="ARBA" id="ARBA00022989"/>
    </source>
</evidence>
<evidence type="ECO:0000256" key="2">
    <source>
        <dbReference type="ARBA" id="ARBA00022475"/>
    </source>
</evidence>
<dbReference type="GO" id="GO:0015171">
    <property type="term" value="F:amino acid transmembrane transporter activity"/>
    <property type="evidence" value="ECO:0007669"/>
    <property type="project" value="TreeGrafter"/>
</dbReference>
<keyword evidence="8" id="KW-1185">Reference proteome</keyword>
<keyword evidence="4 6" id="KW-1133">Transmembrane helix</keyword>
<feature type="transmembrane region" description="Helical" evidence="6">
    <location>
        <begin position="41"/>
        <end position="64"/>
    </location>
</feature>
<name>A0A6L7GBP9_9RHOB</name>
<dbReference type="AlphaFoldDB" id="A0A6L7GBP9"/>
<keyword evidence="5 6" id="KW-0472">Membrane</keyword>
<proteinExistence type="predicted"/>
<feature type="transmembrane region" description="Helical" evidence="6">
    <location>
        <begin position="6"/>
        <end position="29"/>
    </location>
</feature>
<evidence type="ECO:0000313" key="7">
    <source>
        <dbReference type="EMBL" id="MXN21132.1"/>
    </source>
</evidence>
<dbReference type="PANTHER" id="PTHR30086:SF20">
    <property type="entry name" value="ARGININE EXPORTER PROTEIN ARGO-RELATED"/>
    <property type="match status" value="1"/>
</dbReference>
<comment type="caution">
    <text evidence="7">The sequence shown here is derived from an EMBL/GenBank/DDBJ whole genome shotgun (WGS) entry which is preliminary data.</text>
</comment>
<comment type="subcellular location">
    <subcellularLocation>
        <location evidence="1">Cell membrane</location>
        <topology evidence="1">Multi-pass membrane protein</topology>
    </subcellularLocation>
</comment>
<organism evidence="7 8">
    <name type="scientific">Pseudooceanicola albus</name>
    <dbReference type="NCBI Taxonomy" id="2692189"/>
    <lineage>
        <taxon>Bacteria</taxon>
        <taxon>Pseudomonadati</taxon>
        <taxon>Pseudomonadota</taxon>
        <taxon>Alphaproteobacteria</taxon>
        <taxon>Rhodobacterales</taxon>
        <taxon>Paracoccaceae</taxon>
        <taxon>Pseudooceanicola</taxon>
    </lineage>
</organism>
<dbReference type="PANTHER" id="PTHR30086">
    <property type="entry name" value="ARGININE EXPORTER PROTEIN ARGO"/>
    <property type="match status" value="1"/>
</dbReference>
<dbReference type="GO" id="GO:0005886">
    <property type="term" value="C:plasma membrane"/>
    <property type="evidence" value="ECO:0007669"/>
    <property type="project" value="UniProtKB-SubCell"/>
</dbReference>
<dbReference type="RefSeq" id="WP_160897244.1">
    <property type="nucleotide sequence ID" value="NZ_WUMU01000047.1"/>
</dbReference>
<dbReference type="InterPro" id="IPR001123">
    <property type="entry name" value="LeuE-type"/>
</dbReference>
<gene>
    <name evidence="7" type="ORF">GR170_25220</name>
</gene>
<feature type="transmembrane region" description="Helical" evidence="6">
    <location>
        <begin position="153"/>
        <end position="172"/>
    </location>
</feature>
<sequence>MTFPSFLSVPLTGLMMSLGLIVVIGAQNAFVLRQGLRGEHVLAVCLACALSDAVLITLGVRGLGRVLGWWPWIDPVLRFGGAGFLALYGARALRAAWRPGATLEAAKDAGRRGLGATLLTCLALTWLNPHVYLDTVLLLGSVATRFPGQGAGFALGAICGSFLFFFSLGYGARGLRPLFARPRAWQVLDLCIGAIMWAIALRLAAGF</sequence>
<feature type="transmembrane region" description="Helical" evidence="6">
    <location>
        <begin position="184"/>
        <end position="205"/>
    </location>
</feature>
<dbReference type="EMBL" id="WUMU01000047">
    <property type="protein sequence ID" value="MXN21132.1"/>
    <property type="molecule type" value="Genomic_DNA"/>
</dbReference>
<evidence type="ECO:0000256" key="6">
    <source>
        <dbReference type="SAM" id="Phobius"/>
    </source>
</evidence>
<feature type="transmembrane region" description="Helical" evidence="6">
    <location>
        <begin position="114"/>
        <end position="133"/>
    </location>
</feature>
<dbReference type="Proteomes" id="UP000477911">
    <property type="component" value="Unassembled WGS sequence"/>
</dbReference>
<keyword evidence="3 6" id="KW-0812">Transmembrane</keyword>
<accession>A0A6L7GBP9</accession>
<evidence type="ECO:0000256" key="1">
    <source>
        <dbReference type="ARBA" id="ARBA00004651"/>
    </source>
</evidence>
<keyword evidence="2" id="KW-1003">Cell membrane</keyword>
<evidence type="ECO:0000256" key="3">
    <source>
        <dbReference type="ARBA" id="ARBA00022692"/>
    </source>
</evidence>
<protein>
    <submittedName>
        <fullName evidence="7">LysE family transporter</fullName>
    </submittedName>
</protein>
<feature type="transmembrane region" description="Helical" evidence="6">
    <location>
        <begin position="76"/>
        <end position="93"/>
    </location>
</feature>
<evidence type="ECO:0000313" key="8">
    <source>
        <dbReference type="Proteomes" id="UP000477911"/>
    </source>
</evidence>
<dbReference type="Pfam" id="PF01810">
    <property type="entry name" value="LysE"/>
    <property type="match status" value="1"/>
</dbReference>
<reference evidence="7 8" key="1">
    <citation type="submission" date="2019-12" db="EMBL/GenBank/DDBJ databases">
        <authorList>
            <person name="Li M."/>
        </authorList>
    </citation>
    <scope>NUCLEOTIDE SEQUENCE [LARGE SCALE GENOMIC DNA]</scope>
    <source>
        <strain evidence="7 8">GBMRC 2024</strain>
    </source>
</reference>
<evidence type="ECO:0000256" key="5">
    <source>
        <dbReference type="ARBA" id="ARBA00023136"/>
    </source>
</evidence>